<feature type="domain" description="PPM-type phosphatase" evidence="5">
    <location>
        <begin position="662"/>
        <end position="888"/>
    </location>
</feature>
<dbReference type="InterPro" id="IPR019734">
    <property type="entry name" value="TPR_rpt"/>
</dbReference>
<feature type="repeat" description="TPR" evidence="2">
    <location>
        <begin position="240"/>
        <end position="273"/>
    </location>
</feature>
<dbReference type="Pfam" id="PF07228">
    <property type="entry name" value="SpoIIE"/>
    <property type="match status" value="1"/>
</dbReference>
<name>A1ZC48_MICM2</name>
<keyword evidence="3" id="KW-0175">Coiled coil</keyword>
<dbReference type="Gene3D" id="3.60.40.10">
    <property type="entry name" value="PPM-type phosphatase domain"/>
    <property type="match status" value="1"/>
</dbReference>
<dbReference type="RefSeq" id="WP_002692589.1">
    <property type="nucleotide sequence ID" value="NZ_AAWS01000001.1"/>
</dbReference>
<keyword evidence="6" id="KW-0418">Kinase</keyword>
<keyword evidence="4" id="KW-1133">Transmembrane helix</keyword>
<dbReference type="GO" id="GO:0016791">
    <property type="term" value="F:phosphatase activity"/>
    <property type="evidence" value="ECO:0007669"/>
    <property type="project" value="TreeGrafter"/>
</dbReference>
<keyword evidence="6" id="KW-0723">Serine/threonine-protein kinase</keyword>
<feature type="coiled-coil region" evidence="3">
    <location>
        <begin position="597"/>
        <end position="628"/>
    </location>
</feature>
<gene>
    <name evidence="6" type="ORF">M23134_01879</name>
</gene>
<keyword evidence="4" id="KW-0812">Transmembrane</keyword>
<dbReference type="SMART" id="SM00331">
    <property type="entry name" value="PP2C_SIG"/>
    <property type="match status" value="1"/>
</dbReference>
<dbReference type="Pfam" id="PF13181">
    <property type="entry name" value="TPR_8"/>
    <property type="match status" value="1"/>
</dbReference>
<dbReference type="eggNOG" id="COG0457">
    <property type="taxonomic scope" value="Bacteria"/>
</dbReference>
<keyword evidence="7" id="KW-1185">Reference proteome</keyword>
<proteinExistence type="predicted"/>
<dbReference type="InterPro" id="IPR036457">
    <property type="entry name" value="PPM-type-like_dom_sf"/>
</dbReference>
<dbReference type="SMART" id="SM00028">
    <property type="entry name" value="TPR"/>
    <property type="match status" value="6"/>
</dbReference>
<evidence type="ECO:0000313" key="6">
    <source>
        <dbReference type="EMBL" id="EAY31850.1"/>
    </source>
</evidence>
<evidence type="ECO:0000259" key="5">
    <source>
        <dbReference type="SMART" id="SM00331"/>
    </source>
</evidence>
<keyword evidence="2" id="KW-0802">TPR repeat</keyword>
<organism evidence="6 7">
    <name type="scientific">Microscilla marina ATCC 23134</name>
    <dbReference type="NCBI Taxonomy" id="313606"/>
    <lineage>
        <taxon>Bacteria</taxon>
        <taxon>Pseudomonadati</taxon>
        <taxon>Bacteroidota</taxon>
        <taxon>Cytophagia</taxon>
        <taxon>Cytophagales</taxon>
        <taxon>Microscillaceae</taxon>
        <taxon>Microscilla</taxon>
    </lineage>
</organism>
<dbReference type="EMBL" id="AAWS01000001">
    <property type="protein sequence ID" value="EAY31850.1"/>
    <property type="molecule type" value="Genomic_DNA"/>
</dbReference>
<dbReference type="PANTHER" id="PTHR43156">
    <property type="entry name" value="STAGE II SPORULATION PROTEIN E-RELATED"/>
    <property type="match status" value="1"/>
</dbReference>
<dbReference type="SUPFAM" id="SSF81606">
    <property type="entry name" value="PP2C-like"/>
    <property type="match status" value="1"/>
</dbReference>
<keyword evidence="6" id="KW-0808">Transferase</keyword>
<accession>A1ZC48</accession>
<dbReference type="SUPFAM" id="SSF48452">
    <property type="entry name" value="TPR-like"/>
    <property type="match status" value="2"/>
</dbReference>
<dbReference type="GO" id="GO:0004674">
    <property type="term" value="F:protein serine/threonine kinase activity"/>
    <property type="evidence" value="ECO:0007669"/>
    <property type="project" value="UniProtKB-KW"/>
</dbReference>
<evidence type="ECO:0000256" key="3">
    <source>
        <dbReference type="SAM" id="Coils"/>
    </source>
</evidence>
<reference evidence="6 7" key="1">
    <citation type="submission" date="2007-01" db="EMBL/GenBank/DDBJ databases">
        <authorList>
            <person name="Haygood M."/>
            <person name="Podell S."/>
            <person name="Anderson C."/>
            <person name="Hopkinson B."/>
            <person name="Roe K."/>
            <person name="Barbeau K."/>
            <person name="Gaasterland T."/>
            <person name="Ferriera S."/>
            <person name="Johnson J."/>
            <person name="Kravitz S."/>
            <person name="Beeson K."/>
            <person name="Sutton G."/>
            <person name="Rogers Y.-H."/>
            <person name="Friedman R."/>
            <person name="Frazier M."/>
            <person name="Venter J.C."/>
        </authorList>
    </citation>
    <scope>NUCLEOTIDE SEQUENCE [LARGE SCALE GENOMIC DNA]</scope>
    <source>
        <strain evidence="6 7">ATCC 23134</strain>
    </source>
</reference>
<evidence type="ECO:0000256" key="1">
    <source>
        <dbReference type="ARBA" id="ARBA00022801"/>
    </source>
</evidence>
<dbReference type="AlphaFoldDB" id="A1ZC48"/>
<evidence type="ECO:0000313" key="7">
    <source>
        <dbReference type="Proteomes" id="UP000004095"/>
    </source>
</evidence>
<dbReference type="PROSITE" id="PS50005">
    <property type="entry name" value="TPR"/>
    <property type="match status" value="1"/>
</dbReference>
<sequence>MRNFFLHIIFSSPLVWLMLLSGTIQAQTKGALRQQIKTTTDRTKKCQLLLQLATLELKQNQADNALLHAQRGLTLVTKQNLAVQAKALLLVGRAYMQKQQYPNALEHHLQAQIIAKNTQNSHLINETNQALGDLYYHWQIHDKALSYYLLVKSNGAPTQTATNAQRVSLIYSQNNKKTEAIRWATKALQIYKSLDNTPEIITTLRRLSALSQRNGQNEQAIAYNEAIVGYKDKIEPMALVEPYNNIGFLYKQQKAYRKALDYYNKALKISKQTLGSDAEGNKRHIKLLTNIAVILIHLDQPKEAKINYYKAIDLAKEQRDALLTADLYNHLAAYQYIYNKNFSAIDYAQEAINIATPLANDAKQATNARKLLATSYQLLANAYQKEENYPQAKKYLQLYNQAVTTQQQAQQQKKQQLLQNRMNIAQKENELKLLLKDKERQALALKQAKIEAQKKASDLKLRTKELELLKKNQQLQEERFKSQQTEKARMEQLLQFTKQQALAEKQRQKITLLQKNKALQELVLKKQAIEKKEKQKEIALLEKDRKLKEVRLEEAQTVRKYGLWIISLGTLAFLAVVIGLVMAYRSRKKVLSQNHLINAKQEEILTQNEELHQQQEELATQRDFADQKSKELDHQNQQMRKSMVYASNIQQALLPSTSQLSHHFKEHFIIFYPKDIVSGDFYWFAEHKAQKLVAVVDCTGHGVPGAFMSMIGNSVLNETVNEKGIYDPALILERLHQEVRKGLKQEDESNTDGMDVCLCSFVAGANGTTEVVFAGAKRDLLYFKNGQLLKIKGDRVSIGGFQHEAKRTFTNQPITLHSNDVLYLMSDGFVDTANVKRKSFGNKRLQQVMMRIANEPLDQQKEALKQAMFDFKGDADQRDDILVIGLKV</sequence>
<evidence type="ECO:0000256" key="4">
    <source>
        <dbReference type="SAM" id="Phobius"/>
    </source>
</evidence>
<dbReference type="Pfam" id="PF00515">
    <property type="entry name" value="TPR_1"/>
    <property type="match status" value="1"/>
</dbReference>
<feature type="transmembrane region" description="Helical" evidence="4">
    <location>
        <begin position="561"/>
        <end position="584"/>
    </location>
</feature>
<keyword evidence="1" id="KW-0378">Hydrolase</keyword>
<dbReference type="PROSITE" id="PS50293">
    <property type="entry name" value="TPR_REGION"/>
    <property type="match status" value="1"/>
</dbReference>
<dbReference type="OrthoDB" id="9763484at2"/>
<feature type="coiled-coil region" evidence="3">
    <location>
        <begin position="408"/>
        <end position="558"/>
    </location>
</feature>
<dbReference type="Proteomes" id="UP000004095">
    <property type="component" value="Unassembled WGS sequence"/>
</dbReference>
<dbReference type="eggNOG" id="COG2208">
    <property type="taxonomic scope" value="Bacteria"/>
</dbReference>
<keyword evidence="4" id="KW-0472">Membrane</keyword>
<dbReference type="InterPro" id="IPR011990">
    <property type="entry name" value="TPR-like_helical_dom_sf"/>
</dbReference>
<dbReference type="Gene3D" id="1.25.40.10">
    <property type="entry name" value="Tetratricopeptide repeat domain"/>
    <property type="match status" value="2"/>
</dbReference>
<dbReference type="InterPro" id="IPR052016">
    <property type="entry name" value="Bact_Sigma-Reg"/>
</dbReference>
<protein>
    <submittedName>
        <fullName evidence="6">Serine/threonine protein kinases, putative</fullName>
    </submittedName>
</protein>
<dbReference type="InterPro" id="IPR001932">
    <property type="entry name" value="PPM-type_phosphatase-like_dom"/>
</dbReference>
<comment type="caution">
    <text evidence="6">The sequence shown here is derived from an EMBL/GenBank/DDBJ whole genome shotgun (WGS) entry which is preliminary data.</text>
</comment>
<evidence type="ECO:0000256" key="2">
    <source>
        <dbReference type="PROSITE-ProRule" id="PRU00339"/>
    </source>
</evidence>
<dbReference type="PANTHER" id="PTHR43156:SF9">
    <property type="entry name" value="HAMP DOMAIN-CONTAINING PROTEIN"/>
    <property type="match status" value="1"/>
</dbReference>